<dbReference type="EMBL" id="SMMG02000005">
    <property type="protein sequence ID" value="KAA3473998.1"/>
    <property type="molecule type" value="Genomic_DNA"/>
</dbReference>
<reference evidence="2" key="1">
    <citation type="journal article" date="2019" name="Plant Biotechnol. J.">
        <title>Genome sequencing of the Australian wild diploid species Gossypium australe highlights disease resistance and delayed gland morphogenesis.</title>
        <authorList>
            <person name="Cai Y."/>
            <person name="Cai X."/>
            <person name="Wang Q."/>
            <person name="Wang P."/>
            <person name="Zhang Y."/>
            <person name="Cai C."/>
            <person name="Xu Y."/>
            <person name="Wang K."/>
            <person name="Zhou Z."/>
            <person name="Wang C."/>
            <person name="Geng S."/>
            <person name="Li B."/>
            <person name="Dong Q."/>
            <person name="Hou Y."/>
            <person name="Wang H."/>
            <person name="Ai P."/>
            <person name="Liu Z."/>
            <person name="Yi F."/>
            <person name="Sun M."/>
            <person name="An G."/>
            <person name="Cheng J."/>
            <person name="Zhang Y."/>
            <person name="Shi Q."/>
            <person name="Xie Y."/>
            <person name="Shi X."/>
            <person name="Chang Y."/>
            <person name="Huang F."/>
            <person name="Chen Y."/>
            <person name="Hong S."/>
            <person name="Mi L."/>
            <person name="Sun Q."/>
            <person name="Zhang L."/>
            <person name="Zhou B."/>
            <person name="Peng R."/>
            <person name="Zhang X."/>
            <person name="Liu F."/>
        </authorList>
    </citation>
    <scope>NUCLEOTIDE SEQUENCE [LARGE SCALE GENOMIC DNA]</scope>
    <source>
        <strain evidence="2">cv. PA1801</strain>
    </source>
</reference>
<keyword evidence="2" id="KW-1185">Reference proteome</keyword>
<comment type="caution">
    <text evidence="1">The sequence shown here is derived from an EMBL/GenBank/DDBJ whole genome shotgun (WGS) entry which is preliminary data.</text>
</comment>
<accession>A0A5B6VYM3</accession>
<proteinExistence type="predicted"/>
<protein>
    <submittedName>
        <fullName evidence="1">Acidic leucine-rich nuclear phosphoprotein 32 family member B-like</fullName>
    </submittedName>
</protein>
<dbReference type="Proteomes" id="UP000325315">
    <property type="component" value="Unassembled WGS sequence"/>
</dbReference>
<sequence length="151" mass="17256">MTILYVVNVWIKSKGKYSQQGQSMKTDVKQVQSECTNSTKTLNKIEDQMSQVMSMIGDIKRQIGTGIPSNTENNPRKTCHCKDNIPFKVGDEFVSFLNLFQTLNVNLTLIELIEKVPKYTKFLKEIMFRRRKIKASEQVNISASCSAIISR</sequence>
<evidence type="ECO:0000313" key="1">
    <source>
        <dbReference type="EMBL" id="KAA3473998.1"/>
    </source>
</evidence>
<dbReference type="OrthoDB" id="696150at2759"/>
<organism evidence="1 2">
    <name type="scientific">Gossypium australe</name>
    <dbReference type="NCBI Taxonomy" id="47621"/>
    <lineage>
        <taxon>Eukaryota</taxon>
        <taxon>Viridiplantae</taxon>
        <taxon>Streptophyta</taxon>
        <taxon>Embryophyta</taxon>
        <taxon>Tracheophyta</taxon>
        <taxon>Spermatophyta</taxon>
        <taxon>Magnoliopsida</taxon>
        <taxon>eudicotyledons</taxon>
        <taxon>Gunneridae</taxon>
        <taxon>Pentapetalae</taxon>
        <taxon>rosids</taxon>
        <taxon>malvids</taxon>
        <taxon>Malvales</taxon>
        <taxon>Malvaceae</taxon>
        <taxon>Malvoideae</taxon>
        <taxon>Gossypium</taxon>
    </lineage>
</organism>
<dbReference type="AlphaFoldDB" id="A0A5B6VYM3"/>
<gene>
    <name evidence="1" type="ORF">EPI10_024333</name>
</gene>
<evidence type="ECO:0000313" key="2">
    <source>
        <dbReference type="Proteomes" id="UP000325315"/>
    </source>
</evidence>
<name>A0A5B6VYM3_9ROSI</name>